<dbReference type="EMBL" id="MGDT01000007">
    <property type="protein sequence ID" value="OGL66477.1"/>
    <property type="molecule type" value="Genomic_DNA"/>
</dbReference>
<feature type="binding site" evidence="7">
    <location>
        <position position="405"/>
    </location>
    <ligand>
        <name>Mg(2+)</name>
        <dbReference type="ChEBI" id="CHEBI:18420"/>
        <label>2</label>
    </ligand>
</feature>
<evidence type="ECO:0000256" key="5">
    <source>
        <dbReference type="ARBA" id="ARBA00023146"/>
    </source>
</evidence>
<keyword evidence="2 7" id="KW-0479">Metal-binding</keyword>
<evidence type="ECO:0000256" key="4">
    <source>
        <dbReference type="ARBA" id="ARBA00022840"/>
    </source>
</evidence>
<feature type="domain" description="Aminoacyl-transfer RNA synthetases class-II family profile" evidence="9">
    <location>
        <begin position="166"/>
        <end position="486"/>
    </location>
</feature>
<evidence type="ECO:0000256" key="8">
    <source>
        <dbReference type="RuleBase" id="RU000336"/>
    </source>
</evidence>
<comment type="subunit">
    <text evidence="7">Homodimer.</text>
</comment>
<name>A0A1F7TLQ4_9BACT</name>
<dbReference type="SUPFAM" id="SSF50249">
    <property type="entry name" value="Nucleic acid-binding proteins"/>
    <property type="match status" value="1"/>
</dbReference>
<organism evidence="10 11">
    <name type="scientific">Candidatus Uhrbacteria bacterium RIFCSPHIGHO2_01_FULL_63_20</name>
    <dbReference type="NCBI Taxonomy" id="1802385"/>
    <lineage>
        <taxon>Bacteria</taxon>
        <taxon>Candidatus Uhriibacteriota</taxon>
    </lineage>
</organism>
<comment type="subcellular location">
    <subcellularLocation>
        <location evidence="7">Cytoplasm</location>
    </subcellularLocation>
</comment>
<dbReference type="AlphaFoldDB" id="A0A1F7TLQ4"/>
<dbReference type="Proteomes" id="UP000177885">
    <property type="component" value="Unassembled WGS sequence"/>
</dbReference>
<sequence length="490" mass="55552">MIDEEVVRRERLAKLRAAGEDPYPARVKRTHEIAGYLARFDALLASKEPATLVGRVKTIRKHGGLTFAHIEDGTGIVQVALHRDVVGSERYAFFHATADMGDFLEVTGTAFVTRKGENSIDASAWRIITKTLLPMPEKWHGLNDVEIRYRKRYLDLIANPDVRRIFRMRAVILKTMREHLDRHGYLEVETPVLQAVPGGAAARPFVTHHNALDIDMYLRIAPELYLKRLTVGGYERVYEVARCFRNEGIDHMHNPEFTQVEGYAAYMDYADLMAFLEGMVFDIVKACGHDPAKVPFQGSSLDFTPPWPRVTFRDALIRYAGVDIEKFPDRAAISKEAQRLGVPVANADSHTTIIDNIYKHFVRTKIVQPTYLIDYPVEISPLAKRKGEDPRYVEMFQLVYGPGVENVKAFTELNDPLDQEERFRVQDEAREKGDLEAQYGDADYVEALKHGMPPTSGFGIGIDRLTATLTDSHSLKEVILFPTLRPESSH</sequence>
<dbReference type="GO" id="GO:0000049">
    <property type="term" value="F:tRNA binding"/>
    <property type="evidence" value="ECO:0007669"/>
    <property type="project" value="TreeGrafter"/>
</dbReference>
<comment type="caution">
    <text evidence="7">Lacks conserved residue(s) required for the propagation of feature annotation.</text>
</comment>
<dbReference type="HAMAP" id="MF_00252">
    <property type="entry name" value="Lys_tRNA_synth_class2"/>
    <property type="match status" value="1"/>
</dbReference>
<accession>A0A1F7TLQ4</accession>
<comment type="similarity">
    <text evidence="7">Belongs to the class-II aminoacyl-tRNA synthetase family.</text>
</comment>
<keyword evidence="4 7" id="KW-0067">ATP-binding</keyword>
<comment type="cofactor">
    <cofactor evidence="7 8">
        <name>Mg(2+)</name>
        <dbReference type="ChEBI" id="CHEBI:18420"/>
    </cofactor>
    <text evidence="7 8">Binds 3 Mg(2+) ions per subunit.</text>
</comment>
<dbReference type="SUPFAM" id="SSF55681">
    <property type="entry name" value="Class II aaRS and biotin synthetases"/>
    <property type="match status" value="1"/>
</dbReference>
<dbReference type="CDD" id="cd04322">
    <property type="entry name" value="LysRS_N"/>
    <property type="match status" value="1"/>
</dbReference>
<dbReference type="InterPro" id="IPR012340">
    <property type="entry name" value="NA-bd_OB-fold"/>
</dbReference>
<dbReference type="InterPro" id="IPR004364">
    <property type="entry name" value="Aa-tRNA-synt_II"/>
</dbReference>
<evidence type="ECO:0000256" key="3">
    <source>
        <dbReference type="ARBA" id="ARBA00022741"/>
    </source>
</evidence>
<dbReference type="PROSITE" id="PS50862">
    <property type="entry name" value="AA_TRNA_LIGASE_II"/>
    <property type="match status" value="1"/>
</dbReference>
<dbReference type="GO" id="GO:0000287">
    <property type="term" value="F:magnesium ion binding"/>
    <property type="evidence" value="ECO:0007669"/>
    <property type="project" value="UniProtKB-UniRule"/>
</dbReference>
<evidence type="ECO:0000256" key="6">
    <source>
        <dbReference type="ARBA" id="ARBA00048573"/>
    </source>
</evidence>
<dbReference type="PANTHER" id="PTHR42918:SF15">
    <property type="entry name" value="LYSINE--TRNA LIGASE, CHLOROPLASTIC_MITOCHONDRIAL"/>
    <property type="match status" value="1"/>
</dbReference>
<dbReference type="NCBIfam" id="TIGR00499">
    <property type="entry name" value="lysS_bact"/>
    <property type="match status" value="1"/>
</dbReference>
<dbReference type="InterPro" id="IPR018149">
    <property type="entry name" value="Lys-tRNA-synth_II_C"/>
</dbReference>
<dbReference type="Gene3D" id="2.40.50.140">
    <property type="entry name" value="Nucleic acid-binding proteins"/>
    <property type="match status" value="1"/>
</dbReference>
<keyword evidence="7" id="KW-0963">Cytoplasm</keyword>
<dbReference type="Gene3D" id="3.30.930.10">
    <property type="entry name" value="Bira Bifunctional Protein, Domain 2"/>
    <property type="match status" value="1"/>
</dbReference>
<evidence type="ECO:0000256" key="1">
    <source>
        <dbReference type="ARBA" id="ARBA00022598"/>
    </source>
</evidence>
<dbReference type="GO" id="GO:0005524">
    <property type="term" value="F:ATP binding"/>
    <property type="evidence" value="ECO:0007669"/>
    <property type="project" value="UniProtKB-UniRule"/>
</dbReference>
<dbReference type="EC" id="6.1.1.6" evidence="7"/>
<dbReference type="InterPro" id="IPR004365">
    <property type="entry name" value="NA-bd_OB_tRNA"/>
</dbReference>
<dbReference type="PRINTS" id="PR00982">
    <property type="entry name" value="TRNASYNTHLYS"/>
</dbReference>
<evidence type="ECO:0000313" key="11">
    <source>
        <dbReference type="Proteomes" id="UP000177885"/>
    </source>
</evidence>
<dbReference type="GO" id="GO:0005829">
    <property type="term" value="C:cytosol"/>
    <property type="evidence" value="ECO:0007669"/>
    <property type="project" value="TreeGrafter"/>
</dbReference>
<dbReference type="InterPro" id="IPR044136">
    <property type="entry name" value="Lys-tRNA-ligase_II_N"/>
</dbReference>
<dbReference type="InterPro" id="IPR006195">
    <property type="entry name" value="aa-tRNA-synth_II"/>
</dbReference>
<proteinExistence type="inferred from homology"/>
<evidence type="ECO:0000256" key="7">
    <source>
        <dbReference type="HAMAP-Rule" id="MF_00252"/>
    </source>
</evidence>
<keyword evidence="7" id="KW-0648">Protein biosynthesis</keyword>
<keyword evidence="1 7" id="KW-0436">Ligase</keyword>
<dbReference type="STRING" id="1802385.A2856_02180"/>
<comment type="caution">
    <text evidence="10">The sequence shown here is derived from an EMBL/GenBank/DDBJ whole genome shotgun (WGS) entry which is preliminary data.</text>
</comment>
<reference evidence="10 11" key="1">
    <citation type="journal article" date="2016" name="Nat. Commun.">
        <title>Thousands of microbial genomes shed light on interconnected biogeochemical processes in an aquifer system.</title>
        <authorList>
            <person name="Anantharaman K."/>
            <person name="Brown C.T."/>
            <person name="Hug L.A."/>
            <person name="Sharon I."/>
            <person name="Castelle C.J."/>
            <person name="Probst A.J."/>
            <person name="Thomas B.C."/>
            <person name="Singh A."/>
            <person name="Wilkins M.J."/>
            <person name="Karaoz U."/>
            <person name="Brodie E.L."/>
            <person name="Williams K.H."/>
            <person name="Hubbard S.S."/>
            <person name="Banfield J.F."/>
        </authorList>
    </citation>
    <scope>NUCLEOTIDE SEQUENCE [LARGE SCALE GENOMIC DNA]</scope>
</reference>
<dbReference type="GO" id="GO:0006430">
    <property type="term" value="P:lysyl-tRNA aminoacylation"/>
    <property type="evidence" value="ECO:0007669"/>
    <property type="project" value="UniProtKB-UniRule"/>
</dbReference>
<dbReference type="PANTHER" id="PTHR42918">
    <property type="entry name" value="LYSYL-TRNA SYNTHETASE"/>
    <property type="match status" value="1"/>
</dbReference>
<dbReference type="InterPro" id="IPR045864">
    <property type="entry name" value="aa-tRNA-synth_II/BPL/LPL"/>
</dbReference>
<dbReference type="InterPro" id="IPR002313">
    <property type="entry name" value="Lys-tRNA-ligase_II"/>
</dbReference>
<evidence type="ECO:0000259" key="9">
    <source>
        <dbReference type="PROSITE" id="PS50862"/>
    </source>
</evidence>
<protein>
    <recommendedName>
        <fullName evidence="7">Lysine--tRNA ligase</fullName>
        <ecNumber evidence="7">6.1.1.6</ecNumber>
    </recommendedName>
    <alternativeName>
        <fullName evidence="7">Lysyl-tRNA synthetase</fullName>
        <shortName evidence="7">LysRS</shortName>
    </alternativeName>
</protein>
<dbReference type="Pfam" id="PF00152">
    <property type="entry name" value="tRNA-synt_2"/>
    <property type="match status" value="1"/>
</dbReference>
<keyword evidence="5 7" id="KW-0030">Aminoacyl-tRNA synthetase</keyword>
<dbReference type="Pfam" id="PF01336">
    <property type="entry name" value="tRNA_anti-codon"/>
    <property type="match status" value="1"/>
</dbReference>
<keyword evidence="3 7" id="KW-0547">Nucleotide-binding</keyword>
<dbReference type="NCBIfam" id="NF001756">
    <property type="entry name" value="PRK00484.1"/>
    <property type="match status" value="1"/>
</dbReference>
<dbReference type="CDD" id="cd00775">
    <property type="entry name" value="LysRS_core"/>
    <property type="match status" value="1"/>
</dbReference>
<gene>
    <name evidence="7" type="primary">lysS</name>
    <name evidence="10" type="ORF">A2856_02180</name>
</gene>
<evidence type="ECO:0000256" key="2">
    <source>
        <dbReference type="ARBA" id="ARBA00022723"/>
    </source>
</evidence>
<keyword evidence="7 8" id="KW-0460">Magnesium</keyword>
<evidence type="ECO:0000313" key="10">
    <source>
        <dbReference type="EMBL" id="OGL66477.1"/>
    </source>
</evidence>
<dbReference type="GO" id="GO:0004824">
    <property type="term" value="F:lysine-tRNA ligase activity"/>
    <property type="evidence" value="ECO:0007669"/>
    <property type="project" value="UniProtKB-UniRule"/>
</dbReference>
<comment type="catalytic activity">
    <reaction evidence="6 7 8">
        <text>tRNA(Lys) + L-lysine + ATP = L-lysyl-tRNA(Lys) + AMP + diphosphate</text>
        <dbReference type="Rhea" id="RHEA:20792"/>
        <dbReference type="Rhea" id="RHEA-COMP:9696"/>
        <dbReference type="Rhea" id="RHEA-COMP:9697"/>
        <dbReference type="ChEBI" id="CHEBI:30616"/>
        <dbReference type="ChEBI" id="CHEBI:32551"/>
        <dbReference type="ChEBI" id="CHEBI:33019"/>
        <dbReference type="ChEBI" id="CHEBI:78442"/>
        <dbReference type="ChEBI" id="CHEBI:78529"/>
        <dbReference type="ChEBI" id="CHEBI:456215"/>
        <dbReference type="EC" id="6.1.1.6"/>
    </reaction>
</comment>
<feature type="binding site" evidence="7">
    <location>
        <position position="405"/>
    </location>
    <ligand>
        <name>Mg(2+)</name>
        <dbReference type="ChEBI" id="CHEBI:18420"/>
        <label>1</label>
    </ligand>
</feature>